<feature type="transmembrane region" description="Helical" evidence="8">
    <location>
        <begin position="112"/>
        <end position="132"/>
    </location>
</feature>
<feature type="transmembrane region" description="Helical" evidence="8">
    <location>
        <begin position="343"/>
        <end position="367"/>
    </location>
</feature>
<feature type="transmembrane region" description="Helical" evidence="8">
    <location>
        <begin position="294"/>
        <end position="311"/>
    </location>
</feature>
<sequence>MKKNKGMFLLLLFSILYLAIEFPLLTTITKVWVDEPWYAGTAYNFSQGHGFTNENVVGLYGGDVLFGYPLFLGAFMKIFGSSLFACRMFSLMCGYILLVIMFFILRELTEDMRVIFVFYLLFIFSSTVYIVFRTIRPEAIKIIFSSMSLLFLVKAYKGKPLLFAVSGFLIVAGALCHPDELIFAFVFLIIIAAYSIKIRNYRPVLYYSAGATATIFIFVFFLHVYKNMTLYDFYIYYGRRLSVYDSSLIGDLILKFNNIIKDYALGFKRLFILIFEIGMPVWGLFYFKKNKRIYYLSLIGILFFTISFVFLERIVTRGFISIILYSILIFALIFQEEMKRKKILFIVIGIGAVYLLNNFAAISFLILRDRENTPYSVIEKKIDNMIDDDAVVLSHLNFYFPMKNNIFYNDYTIYSLTNAVDIDSRVFQR</sequence>
<feature type="transmembrane region" description="Helical" evidence="8">
    <location>
        <begin position="162"/>
        <end position="192"/>
    </location>
</feature>
<gene>
    <name evidence="10" type="ORF">DCW38_02135</name>
</gene>
<feature type="transmembrane region" description="Helical" evidence="8">
    <location>
        <begin position="57"/>
        <end position="76"/>
    </location>
</feature>
<evidence type="ECO:0000313" key="11">
    <source>
        <dbReference type="Proteomes" id="UP000264062"/>
    </source>
</evidence>
<dbReference type="Proteomes" id="UP000264062">
    <property type="component" value="Unassembled WGS sequence"/>
</dbReference>
<dbReference type="InterPro" id="IPR050297">
    <property type="entry name" value="LipidA_mod_glycosyltrf_83"/>
</dbReference>
<evidence type="ECO:0000256" key="4">
    <source>
        <dbReference type="ARBA" id="ARBA00022679"/>
    </source>
</evidence>
<dbReference type="AlphaFoldDB" id="A0A350H8U7"/>
<evidence type="ECO:0000256" key="5">
    <source>
        <dbReference type="ARBA" id="ARBA00022692"/>
    </source>
</evidence>
<dbReference type="GO" id="GO:0016763">
    <property type="term" value="F:pentosyltransferase activity"/>
    <property type="evidence" value="ECO:0007669"/>
    <property type="project" value="TreeGrafter"/>
</dbReference>
<keyword evidence="4" id="KW-0808">Transferase</keyword>
<keyword evidence="7 8" id="KW-0472">Membrane</keyword>
<feature type="transmembrane region" description="Helical" evidence="8">
    <location>
        <begin position="270"/>
        <end position="287"/>
    </location>
</feature>
<comment type="caution">
    <text evidence="10">The sequence shown here is derived from an EMBL/GenBank/DDBJ whole genome shotgun (WGS) entry which is preliminary data.</text>
</comment>
<proteinExistence type="predicted"/>
<comment type="subcellular location">
    <subcellularLocation>
        <location evidence="1">Cell membrane</location>
        <topology evidence="1">Multi-pass membrane protein</topology>
    </subcellularLocation>
</comment>
<protein>
    <recommendedName>
        <fullName evidence="9">Glycosyltransferase RgtA/B/C/D-like domain-containing protein</fullName>
    </recommendedName>
</protein>
<dbReference type="PANTHER" id="PTHR33908:SF11">
    <property type="entry name" value="MEMBRANE PROTEIN"/>
    <property type="match status" value="1"/>
</dbReference>
<evidence type="ECO:0000256" key="8">
    <source>
        <dbReference type="SAM" id="Phobius"/>
    </source>
</evidence>
<dbReference type="EMBL" id="DMZY01000065">
    <property type="protein sequence ID" value="HAV91963.1"/>
    <property type="molecule type" value="Genomic_DNA"/>
</dbReference>
<keyword evidence="5 8" id="KW-0812">Transmembrane</keyword>
<keyword evidence="6 8" id="KW-1133">Transmembrane helix</keyword>
<dbReference type="GO" id="GO:0009103">
    <property type="term" value="P:lipopolysaccharide biosynthetic process"/>
    <property type="evidence" value="ECO:0007669"/>
    <property type="project" value="UniProtKB-ARBA"/>
</dbReference>
<name>A0A350H8U7_UNCW3</name>
<accession>A0A350H8U7</accession>
<reference evidence="10 11" key="1">
    <citation type="journal article" date="2018" name="Nat. Biotechnol.">
        <title>A standardized bacterial taxonomy based on genome phylogeny substantially revises the tree of life.</title>
        <authorList>
            <person name="Parks D.H."/>
            <person name="Chuvochina M."/>
            <person name="Waite D.W."/>
            <person name="Rinke C."/>
            <person name="Skarshewski A."/>
            <person name="Chaumeil P.A."/>
            <person name="Hugenholtz P."/>
        </authorList>
    </citation>
    <scope>NUCLEOTIDE SEQUENCE [LARGE SCALE GENOMIC DNA]</scope>
    <source>
        <strain evidence="10">UBA9956</strain>
    </source>
</reference>
<feature type="transmembrane region" description="Helical" evidence="8">
    <location>
        <begin position="88"/>
        <end position="106"/>
    </location>
</feature>
<feature type="transmembrane region" description="Helical" evidence="8">
    <location>
        <begin position="204"/>
        <end position="225"/>
    </location>
</feature>
<evidence type="ECO:0000313" key="10">
    <source>
        <dbReference type="EMBL" id="HAV91963.1"/>
    </source>
</evidence>
<feature type="domain" description="Glycosyltransferase RgtA/B/C/D-like" evidence="9">
    <location>
        <begin position="68"/>
        <end position="218"/>
    </location>
</feature>
<evidence type="ECO:0000259" key="9">
    <source>
        <dbReference type="Pfam" id="PF13231"/>
    </source>
</evidence>
<dbReference type="PANTHER" id="PTHR33908">
    <property type="entry name" value="MANNOSYLTRANSFERASE YKCB-RELATED"/>
    <property type="match status" value="1"/>
</dbReference>
<evidence type="ECO:0000256" key="6">
    <source>
        <dbReference type="ARBA" id="ARBA00022989"/>
    </source>
</evidence>
<evidence type="ECO:0000256" key="1">
    <source>
        <dbReference type="ARBA" id="ARBA00004651"/>
    </source>
</evidence>
<dbReference type="InterPro" id="IPR038731">
    <property type="entry name" value="RgtA/B/C-like"/>
</dbReference>
<keyword evidence="2" id="KW-1003">Cell membrane</keyword>
<dbReference type="Pfam" id="PF13231">
    <property type="entry name" value="PMT_2"/>
    <property type="match status" value="1"/>
</dbReference>
<organism evidence="10 11">
    <name type="scientific">candidate division WOR-3 bacterium</name>
    <dbReference type="NCBI Taxonomy" id="2052148"/>
    <lineage>
        <taxon>Bacteria</taxon>
        <taxon>Bacteria division WOR-3</taxon>
    </lineage>
</organism>
<keyword evidence="3" id="KW-0328">Glycosyltransferase</keyword>
<evidence type="ECO:0000256" key="3">
    <source>
        <dbReference type="ARBA" id="ARBA00022676"/>
    </source>
</evidence>
<feature type="transmembrane region" description="Helical" evidence="8">
    <location>
        <begin position="317"/>
        <end position="334"/>
    </location>
</feature>
<dbReference type="GO" id="GO:0005886">
    <property type="term" value="C:plasma membrane"/>
    <property type="evidence" value="ECO:0007669"/>
    <property type="project" value="UniProtKB-SubCell"/>
</dbReference>
<evidence type="ECO:0000256" key="2">
    <source>
        <dbReference type="ARBA" id="ARBA00022475"/>
    </source>
</evidence>
<evidence type="ECO:0000256" key="7">
    <source>
        <dbReference type="ARBA" id="ARBA00023136"/>
    </source>
</evidence>